<dbReference type="EMBL" id="CP136891">
    <property type="protein sequence ID" value="WOK98004.1"/>
    <property type="molecule type" value="Genomic_DNA"/>
</dbReference>
<dbReference type="InterPro" id="IPR029044">
    <property type="entry name" value="Nucleotide-diphossugar_trans"/>
</dbReference>
<name>A0AAQ3Q6T4_9LILI</name>
<dbReference type="InterPro" id="IPR002495">
    <property type="entry name" value="Glyco_trans_8"/>
</dbReference>
<dbReference type="EC" id="2.4.1.-" evidence="4"/>
<dbReference type="GO" id="GO:0071555">
    <property type="term" value="P:cell wall organization"/>
    <property type="evidence" value="ECO:0007669"/>
    <property type="project" value="UniProtKB-KW"/>
</dbReference>
<organism evidence="7 8">
    <name type="scientific">Canna indica</name>
    <name type="common">Indian-shot</name>
    <dbReference type="NCBI Taxonomy" id="4628"/>
    <lineage>
        <taxon>Eukaryota</taxon>
        <taxon>Viridiplantae</taxon>
        <taxon>Streptophyta</taxon>
        <taxon>Embryophyta</taxon>
        <taxon>Tracheophyta</taxon>
        <taxon>Spermatophyta</taxon>
        <taxon>Magnoliopsida</taxon>
        <taxon>Liliopsida</taxon>
        <taxon>Zingiberales</taxon>
        <taxon>Cannaceae</taxon>
        <taxon>Canna</taxon>
    </lineage>
</organism>
<dbReference type="PANTHER" id="PTHR32116:SF0">
    <property type="entry name" value="GALACTURONOSYLTRANSFERASE 6-RELATED"/>
    <property type="match status" value="1"/>
</dbReference>
<feature type="region of interest" description="Disordered" evidence="5">
    <location>
        <begin position="92"/>
        <end position="147"/>
    </location>
</feature>
<protein>
    <recommendedName>
        <fullName evidence="4">Hexosyltransferase</fullName>
        <ecNumber evidence="4">2.4.1.-</ecNumber>
    </recommendedName>
</protein>
<keyword evidence="4" id="KW-0333">Golgi apparatus</keyword>
<dbReference type="Gene3D" id="3.90.550.10">
    <property type="entry name" value="Spore Coat Polysaccharide Biosynthesis Protein SpsA, Chain A"/>
    <property type="match status" value="1"/>
</dbReference>
<evidence type="ECO:0000256" key="3">
    <source>
        <dbReference type="ARBA" id="ARBA00022676"/>
    </source>
</evidence>
<dbReference type="Pfam" id="PF01501">
    <property type="entry name" value="Glyco_transf_8"/>
    <property type="match status" value="1"/>
</dbReference>
<reference evidence="7 8" key="1">
    <citation type="submission" date="2023-10" db="EMBL/GenBank/DDBJ databases">
        <title>Chromosome-scale genome assembly provides insights into flower coloration mechanisms of Canna indica.</title>
        <authorList>
            <person name="Li C."/>
        </authorList>
    </citation>
    <scope>NUCLEOTIDE SEQUENCE [LARGE SCALE GENOMIC DNA]</scope>
    <source>
        <tissue evidence="7">Flower</tissue>
    </source>
</reference>
<accession>A0AAQ3Q6T4</accession>
<sequence>MHSLFCYLLLSSLAISDTKTIPISLTLCRSPTMVISLDRSGEGGGGISSREEFDREGNIIVKNISSDVGGGEKLPDGVIYRDKDSTNLRRASSENVIISGSGNSGQGAHRYNLQSHSNGREEEKQGSFRNTTSGETTTTSDSRSSTTCKIKEMEDQLIIVKTYLHFSSNSNFHLVRELKLRIKEIERVLGRANRDSDVSRRTLPKCLHCLSMRLTTDFFVLKPDEKGLPTTQNVHKSDFYHYVIFSDNVLACAVAVNSTVTTSMEPEKIVFHVITDTFNYPAIVMWFLLNTPGEASIQIQRMDDFGFLPAGFSSMFIQSSNADPISTSPLNHLRFYLPELFPSLNKILLLDHDVLVQRNLRLLWSVDMRGKQMFLMLTAKACLYAFGMNIFDLLEWRRQGLTEIYRKWVKLGNNRKLWKAGTNFLGQLLFYNHTVTLEQQWHVTGLGHDSNLDKIEIETAAVVHYDGNMKPWLDIAIPRYRRYWTKFLDYTNDYLQKCNIHE</sequence>
<evidence type="ECO:0000313" key="8">
    <source>
        <dbReference type="Proteomes" id="UP001327560"/>
    </source>
</evidence>
<feature type="signal peptide" evidence="6">
    <location>
        <begin position="1"/>
        <end position="20"/>
    </location>
</feature>
<dbReference type="Pfam" id="PF25557">
    <property type="entry name" value="GAUT_1"/>
    <property type="match status" value="1"/>
</dbReference>
<proteinExistence type="inferred from homology"/>
<comment type="subcellular location">
    <subcellularLocation>
        <location evidence="4">Golgi apparatus membrane</location>
        <topology evidence="4">Single-pass type II membrane protein</topology>
    </subcellularLocation>
</comment>
<feature type="chain" id="PRO_5042932046" description="Hexosyltransferase" evidence="6">
    <location>
        <begin position="21"/>
        <end position="502"/>
    </location>
</feature>
<gene>
    <name evidence="7" type="ORF">Cni_G06712</name>
</gene>
<dbReference type="AlphaFoldDB" id="A0AAQ3Q6T4"/>
<keyword evidence="4" id="KW-0961">Cell wall biogenesis/degradation</keyword>
<comment type="pathway">
    <text evidence="1 4">Glycan metabolism; pectin biosynthesis.</text>
</comment>
<dbReference type="PANTHER" id="PTHR32116">
    <property type="entry name" value="GALACTURONOSYLTRANSFERASE 4-RELATED"/>
    <property type="match status" value="1"/>
</dbReference>
<keyword evidence="6" id="KW-0732">Signal</keyword>
<feature type="compositionally biased region" description="Low complexity" evidence="5">
    <location>
        <begin position="131"/>
        <end position="147"/>
    </location>
</feature>
<evidence type="ECO:0000256" key="2">
    <source>
        <dbReference type="ARBA" id="ARBA00006351"/>
    </source>
</evidence>
<keyword evidence="8" id="KW-1185">Reference proteome</keyword>
<evidence type="ECO:0000313" key="7">
    <source>
        <dbReference type="EMBL" id="WOK98004.1"/>
    </source>
</evidence>
<dbReference type="InterPro" id="IPR029993">
    <property type="entry name" value="GAUT"/>
</dbReference>
<evidence type="ECO:0000256" key="6">
    <source>
        <dbReference type="SAM" id="SignalP"/>
    </source>
</evidence>
<dbReference type="Proteomes" id="UP001327560">
    <property type="component" value="Chromosome 2"/>
</dbReference>
<dbReference type="SUPFAM" id="SSF53448">
    <property type="entry name" value="Nucleotide-diphospho-sugar transferases"/>
    <property type="match status" value="1"/>
</dbReference>
<dbReference type="GO" id="GO:0000139">
    <property type="term" value="C:Golgi membrane"/>
    <property type="evidence" value="ECO:0007669"/>
    <property type="project" value="UniProtKB-SubCell"/>
</dbReference>
<keyword evidence="3 4" id="KW-0328">Glycosyltransferase</keyword>
<keyword evidence="3 4" id="KW-0808">Transferase</keyword>
<dbReference type="GO" id="GO:0047262">
    <property type="term" value="F:polygalacturonate 4-alpha-galacturonosyltransferase activity"/>
    <property type="evidence" value="ECO:0007669"/>
    <property type="project" value="InterPro"/>
</dbReference>
<comment type="similarity">
    <text evidence="2 4">Belongs to the glycosyltransferase 8 family.</text>
</comment>
<evidence type="ECO:0000256" key="4">
    <source>
        <dbReference type="RuleBase" id="RU362027"/>
    </source>
</evidence>
<feature type="compositionally biased region" description="Polar residues" evidence="5">
    <location>
        <begin position="92"/>
        <end position="101"/>
    </location>
</feature>
<evidence type="ECO:0000256" key="5">
    <source>
        <dbReference type="SAM" id="MobiDB-lite"/>
    </source>
</evidence>
<evidence type="ECO:0000256" key="1">
    <source>
        <dbReference type="ARBA" id="ARBA00004877"/>
    </source>
</evidence>